<protein>
    <recommendedName>
        <fullName evidence="4">Carbohydrate kinase FGGY N-terminal domain-containing protein</fullName>
    </recommendedName>
</protein>
<name>A0AAN8LXI0_9TELE</name>
<evidence type="ECO:0000256" key="1">
    <source>
        <dbReference type="ARBA" id="ARBA00009156"/>
    </source>
</evidence>
<dbReference type="Pfam" id="PF00370">
    <property type="entry name" value="FGGY_N"/>
    <property type="match status" value="1"/>
</dbReference>
<proteinExistence type="inferred from homology"/>
<feature type="domain" description="Carbohydrate kinase FGGY N-terminal" evidence="4">
    <location>
        <begin position="76"/>
        <end position="166"/>
    </location>
</feature>
<dbReference type="InterPro" id="IPR018484">
    <property type="entry name" value="FGGY_N"/>
</dbReference>
<keyword evidence="2" id="KW-0808">Transferase</keyword>
<keyword evidence="6" id="KW-1185">Reference proteome</keyword>
<sequence length="290" mass="31593">MHGVVFWKAQTGCDWSGGDSGQLFRPRDTSQLITRQDVRCNSHFLSTLPNPDLHLSIATGFGCVTISWPGFLSDFTVAGTNHEYVVSMLSGSESCAMMTGQNAASWGYFNIATNQWNIDILKDAGFPVHLLPECVPSGCMAGQTCCEWHGVHANTPVGAALGDFQCSDYSCMTDWTDAVLNISTSAQLTYAMPLDFTPPNIPDPTSSISYLLYFDGSYLVVAASLNGGNVVATLVGMLSGWMNELEVEVRDSNMYEKLIRCSLGVLPSWGKYTTRSAWARCKKYTPLTSP</sequence>
<evidence type="ECO:0000256" key="2">
    <source>
        <dbReference type="ARBA" id="ARBA00022679"/>
    </source>
</evidence>
<dbReference type="GO" id="GO:0071222">
    <property type="term" value="P:cellular response to lipopolysaccharide"/>
    <property type="evidence" value="ECO:0007669"/>
    <property type="project" value="TreeGrafter"/>
</dbReference>
<comment type="similarity">
    <text evidence="1">Belongs to the FGGY kinase family.</text>
</comment>
<keyword evidence="3" id="KW-0418">Kinase</keyword>
<dbReference type="EMBL" id="JAGTTL010000010">
    <property type="protein sequence ID" value="KAK6317177.1"/>
    <property type="molecule type" value="Genomic_DNA"/>
</dbReference>
<dbReference type="InterPro" id="IPR043129">
    <property type="entry name" value="ATPase_NBD"/>
</dbReference>
<gene>
    <name evidence="5" type="ORF">J4Q44_G00125770</name>
</gene>
<dbReference type="PANTHER" id="PTHR10196:SF67">
    <property type="entry name" value="SEDOHEPTULOKINASE"/>
    <property type="match status" value="1"/>
</dbReference>
<organism evidence="5 6">
    <name type="scientific">Coregonus suidteri</name>
    <dbReference type="NCBI Taxonomy" id="861788"/>
    <lineage>
        <taxon>Eukaryota</taxon>
        <taxon>Metazoa</taxon>
        <taxon>Chordata</taxon>
        <taxon>Craniata</taxon>
        <taxon>Vertebrata</taxon>
        <taxon>Euteleostomi</taxon>
        <taxon>Actinopterygii</taxon>
        <taxon>Neopterygii</taxon>
        <taxon>Teleostei</taxon>
        <taxon>Protacanthopterygii</taxon>
        <taxon>Salmoniformes</taxon>
        <taxon>Salmonidae</taxon>
        <taxon>Coregoninae</taxon>
        <taxon>Coregonus</taxon>
    </lineage>
</organism>
<evidence type="ECO:0000256" key="3">
    <source>
        <dbReference type="ARBA" id="ARBA00022777"/>
    </source>
</evidence>
<evidence type="ECO:0000313" key="5">
    <source>
        <dbReference type="EMBL" id="KAK6317177.1"/>
    </source>
</evidence>
<evidence type="ECO:0000259" key="4">
    <source>
        <dbReference type="Pfam" id="PF00370"/>
    </source>
</evidence>
<dbReference type="GO" id="GO:0050277">
    <property type="term" value="F:sedoheptulokinase activity"/>
    <property type="evidence" value="ECO:0007669"/>
    <property type="project" value="TreeGrafter"/>
</dbReference>
<dbReference type="SUPFAM" id="SSF53067">
    <property type="entry name" value="Actin-like ATPase domain"/>
    <property type="match status" value="1"/>
</dbReference>
<comment type="caution">
    <text evidence="5">The sequence shown here is derived from an EMBL/GenBank/DDBJ whole genome shotgun (WGS) entry which is preliminary data.</text>
</comment>
<reference evidence="5 6" key="1">
    <citation type="submission" date="2021-04" db="EMBL/GenBank/DDBJ databases">
        <authorList>
            <person name="De Guttry C."/>
            <person name="Zahm M."/>
            <person name="Klopp C."/>
            <person name="Cabau C."/>
            <person name="Louis A."/>
            <person name="Berthelot C."/>
            <person name="Parey E."/>
            <person name="Roest Crollius H."/>
            <person name="Montfort J."/>
            <person name="Robinson-Rechavi M."/>
            <person name="Bucao C."/>
            <person name="Bouchez O."/>
            <person name="Gislard M."/>
            <person name="Lluch J."/>
            <person name="Milhes M."/>
            <person name="Lampietro C."/>
            <person name="Lopez Roques C."/>
            <person name="Donnadieu C."/>
            <person name="Braasch I."/>
            <person name="Desvignes T."/>
            <person name="Postlethwait J."/>
            <person name="Bobe J."/>
            <person name="Wedekind C."/>
            <person name="Guiguen Y."/>
        </authorList>
    </citation>
    <scope>NUCLEOTIDE SEQUENCE [LARGE SCALE GENOMIC DNA]</scope>
    <source>
        <strain evidence="5">Cs_M1</strain>
        <tissue evidence="5">Blood</tissue>
    </source>
</reference>
<dbReference type="GO" id="GO:0005829">
    <property type="term" value="C:cytosol"/>
    <property type="evidence" value="ECO:0007669"/>
    <property type="project" value="TreeGrafter"/>
</dbReference>
<accession>A0AAN8LXI0</accession>
<evidence type="ECO:0000313" key="6">
    <source>
        <dbReference type="Proteomes" id="UP001356427"/>
    </source>
</evidence>
<dbReference type="AlphaFoldDB" id="A0AAN8LXI0"/>
<dbReference type="Proteomes" id="UP001356427">
    <property type="component" value="Unassembled WGS sequence"/>
</dbReference>
<dbReference type="GO" id="GO:0006071">
    <property type="term" value="P:glycerol metabolic process"/>
    <property type="evidence" value="ECO:0007669"/>
    <property type="project" value="TreeGrafter"/>
</dbReference>
<dbReference type="PANTHER" id="PTHR10196">
    <property type="entry name" value="SUGAR KINASE"/>
    <property type="match status" value="1"/>
</dbReference>
<dbReference type="Gene3D" id="3.30.420.40">
    <property type="match status" value="1"/>
</dbReference>